<sequence length="183" mass="21340">MYGAETWRTTKAIIQKIQVFINSCLRKILRIRWSDTICNNLLWERINQIPAEEEALEVDRTHIEESTQLRHKTNPHMESSRPNAKRKTKEHITPGNGNRHEKSEQELDGTIWLITCITIFNGNYFIIGQQNSIIIIPDSTLRMIKLLSSFPRDLSKLQNVHVVLNNSLSNIIYSFDIVFCYKS</sequence>
<proteinExistence type="predicted"/>
<dbReference type="EMBL" id="UZAI01021276">
    <property type="protein sequence ID" value="VDP55023.1"/>
    <property type="molecule type" value="Genomic_DNA"/>
</dbReference>
<organism evidence="2 3">
    <name type="scientific">Schistosoma margrebowiei</name>
    <dbReference type="NCBI Taxonomy" id="48269"/>
    <lineage>
        <taxon>Eukaryota</taxon>
        <taxon>Metazoa</taxon>
        <taxon>Spiralia</taxon>
        <taxon>Lophotrochozoa</taxon>
        <taxon>Platyhelminthes</taxon>
        <taxon>Trematoda</taxon>
        <taxon>Digenea</taxon>
        <taxon>Strigeidida</taxon>
        <taxon>Schistosomatoidea</taxon>
        <taxon>Schistosomatidae</taxon>
        <taxon>Schistosoma</taxon>
    </lineage>
</organism>
<evidence type="ECO:0000313" key="3">
    <source>
        <dbReference type="Proteomes" id="UP000277204"/>
    </source>
</evidence>
<dbReference type="AlphaFoldDB" id="A0A3P8IAK8"/>
<protein>
    <submittedName>
        <fullName evidence="2">Uncharacterized protein</fullName>
    </submittedName>
</protein>
<gene>
    <name evidence="2" type="ORF">SMRZ_LOCUS25386</name>
</gene>
<evidence type="ECO:0000313" key="2">
    <source>
        <dbReference type="EMBL" id="VDP55023.1"/>
    </source>
</evidence>
<feature type="region of interest" description="Disordered" evidence="1">
    <location>
        <begin position="67"/>
        <end position="103"/>
    </location>
</feature>
<evidence type="ECO:0000256" key="1">
    <source>
        <dbReference type="SAM" id="MobiDB-lite"/>
    </source>
</evidence>
<accession>A0A3P8IAK8</accession>
<keyword evidence="3" id="KW-1185">Reference proteome</keyword>
<name>A0A3P8IAK8_9TREM</name>
<reference evidence="2 3" key="1">
    <citation type="submission" date="2018-11" db="EMBL/GenBank/DDBJ databases">
        <authorList>
            <consortium name="Pathogen Informatics"/>
        </authorList>
    </citation>
    <scope>NUCLEOTIDE SEQUENCE [LARGE SCALE GENOMIC DNA]</scope>
    <source>
        <strain evidence="2 3">Zambia</strain>
    </source>
</reference>
<dbReference type="Proteomes" id="UP000277204">
    <property type="component" value="Unassembled WGS sequence"/>
</dbReference>